<evidence type="ECO:0000313" key="1">
    <source>
        <dbReference type="EMBL" id="DAE06985.1"/>
    </source>
</evidence>
<dbReference type="EMBL" id="BK015443">
    <property type="protein sequence ID" value="DAE06985.1"/>
    <property type="molecule type" value="Genomic_DNA"/>
</dbReference>
<protein>
    <submittedName>
        <fullName evidence="1">Uncharacterized protein</fullName>
    </submittedName>
</protein>
<organism evidence="1">
    <name type="scientific">Siphoviridae sp. ctL0q1</name>
    <dbReference type="NCBI Taxonomy" id="2825449"/>
    <lineage>
        <taxon>Viruses</taxon>
        <taxon>Duplodnaviria</taxon>
        <taxon>Heunggongvirae</taxon>
        <taxon>Uroviricota</taxon>
        <taxon>Caudoviricetes</taxon>
    </lineage>
</organism>
<sequence length="36" mass="4047">MIKQPCWVGTVLRIHKPHINIGEGIITGVYPLSYVI</sequence>
<proteinExistence type="predicted"/>
<accession>A0A8S5PKN7</accession>
<name>A0A8S5PKN7_9CAUD</name>
<reference evidence="1" key="1">
    <citation type="journal article" date="2021" name="Proc. Natl. Acad. Sci. U.S.A.">
        <title>A Catalog of Tens of Thousands of Viruses from Human Metagenomes Reveals Hidden Associations with Chronic Diseases.</title>
        <authorList>
            <person name="Tisza M.J."/>
            <person name="Buck C.B."/>
        </authorList>
    </citation>
    <scope>NUCLEOTIDE SEQUENCE</scope>
    <source>
        <strain evidence="1">CtL0q1</strain>
    </source>
</reference>